<comment type="subcellular location">
    <subcellularLocation>
        <location evidence="1">Membrane</location>
        <topology evidence="1">Multi-pass membrane protein</topology>
    </subcellularLocation>
</comment>
<keyword evidence="2 5" id="KW-0812">Transmembrane</keyword>
<evidence type="ECO:0000313" key="7">
    <source>
        <dbReference type="Proteomes" id="UP000245771"/>
    </source>
</evidence>
<sequence>MTSKDVGIDVLSTLGAVFWSIQLIPQIYINWKRKTGDGSQPSMMIAWSLAGLPLGIHNILSKQPIALQVQAEILTSLSLLTWAQVMFYDHKWSIKKCVCTLSVLAAFFAAIQCAFVFGFRYGDTSEKDKQRTILAMAILAALGLSFGVLRHYYDIYLHKTVRGIAWAFVALDAAGDLTSLLAVTIKSPADRIAAGIYASELGLWIGIILAGLVINARYYIQARRQIIPSNDLPEINDAREEVAQENQLERQSSVSSAFSRIIPNTQMGSSWLMRRTRRQQQVA</sequence>
<evidence type="ECO:0000256" key="3">
    <source>
        <dbReference type="ARBA" id="ARBA00022989"/>
    </source>
</evidence>
<protein>
    <recommendedName>
        <fullName evidence="8">PQ-loop-domain-containing protein</fullName>
    </recommendedName>
</protein>
<dbReference type="InterPro" id="IPR051415">
    <property type="entry name" value="LAAT-1"/>
</dbReference>
<feature type="transmembrane region" description="Helical" evidence="5">
    <location>
        <begin position="41"/>
        <end position="59"/>
    </location>
</feature>
<dbReference type="InterPro" id="IPR006603">
    <property type="entry name" value="PQ-loop_rpt"/>
</dbReference>
<dbReference type="Proteomes" id="UP000245771">
    <property type="component" value="Unassembled WGS sequence"/>
</dbReference>
<dbReference type="InParanoid" id="A0A316VLW0"/>
<feature type="transmembrane region" description="Helical" evidence="5">
    <location>
        <begin position="165"/>
        <end position="185"/>
    </location>
</feature>
<dbReference type="RefSeq" id="XP_025357393.1">
    <property type="nucleotide sequence ID" value="XM_025498144.1"/>
</dbReference>
<evidence type="ECO:0000256" key="2">
    <source>
        <dbReference type="ARBA" id="ARBA00022692"/>
    </source>
</evidence>
<feature type="transmembrane region" description="Helical" evidence="5">
    <location>
        <begin position="201"/>
        <end position="220"/>
    </location>
</feature>
<organism evidence="6 7">
    <name type="scientific">Meira miltonrushii</name>
    <dbReference type="NCBI Taxonomy" id="1280837"/>
    <lineage>
        <taxon>Eukaryota</taxon>
        <taxon>Fungi</taxon>
        <taxon>Dikarya</taxon>
        <taxon>Basidiomycota</taxon>
        <taxon>Ustilaginomycotina</taxon>
        <taxon>Exobasidiomycetes</taxon>
        <taxon>Exobasidiales</taxon>
        <taxon>Brachybasidiaceae</taxon>
        <taxon>Meira</taxon>
    </lineage>
</organism>
<gene>
    <name evidence="6" type="ORF">FA14DRAFT_159295</name>
</gene>
<keyword evidence="7" id="KW-1185">Reference proteome</keyword>
<dbReference type="Pfam" id="PF04193">
    <property type="entry name" value="PQ-loop"/>
    <property type="match status" value="1"/>
</dbReference>
<feature type="transmembrane region" description="Helical" evidence="5">
    <location>
        <begin position="6"/>
        <end position="29"/>
    </location>
</feature>
<dbReference type="OrthoDB" id="407617at2759"/>
<dbReference type="Gene3D" id="1.20.1280.290">
    <property type="match status" value="1"/>
</dbReference>
<dbReference type="FunCoup" id="A0A316VLW0">
    <property type="interactions" value="3"/>
</dbReference>
<accession>A0A316VLW0</accession>
<evidence type="ECO:0000256" key="4">
    <source>
        <dbReference type="ARBA" id="ARBA00023136"/>
    </source>
</evidence>
<dbReference type="GeneID" id="37019925"/>
<dbReference type="AlphaFoldDB" id="A0A316VLW0"/>
<keyword evidence="4 5" id="KW-0472">Membrane</keyword>
<keyword evidence="3 5" id="KW-1133">Transmembrane helix</keyword>
<dbReference type="PANTHER" id="PTHR16201">
    <property type="entry name" value="SEVEN TRANSMEMBRANE PROTEIN 1-RELATED"/>
    <property type="match status" value="1"/>
</dbReference>
<evidence type="ECO:0000256" key="1">
    <source>
        <dbReference type="ARBA" id="ARBA00004141"/>
    </source>
</evidence>
<name>A0A316VLW0_9BASI</name>
<evidence type="ECO:0000313" key="6">
    <source>
        <dbReference type="EMBL" id="PWN37091.1"/>
    </source>
</evidence>
<evidence type="ECO:0008006" key="8">
    <source>
        <dbReference type="Google" id="ProtNLM"/>
    </source>
</evidence>
<feature type="transmembrane region" description="Helical" evidence="5">
    <location>
        <begin position="97"/>
        <end position="121"/>
    </location>
</feature>
<evidence type="ECO:0000256" key="5">
    <source>
        <dbReference type="SAM" id="Phobius"/>
    </source>
</evidence>
<reference evidence="6 7" key="1">
    <citation type="journal article" date="2018" name="Mol. Biol. Evol.">
        <title>Broad Genomic Sampling Reveals a Smut Pathogenic Ancestry of the Fungal Clade Ustilaginomycotina.</title>
        <authorList>
            <person name="Kijpornyongpan T."/>
            <person name="Mondo S.J."/>
            <person name="Barry K."/>
            <person name="Sandor L."/>
            <person name="Lee J."/>
            <person name="Lipzen A."/>
            <person name="Pangilinan J."/>
            <person name="LaButti K."/>
            <person name="Hainaut M."/>
            <person name="Henrissat B."/>
            <person name="Grigoriev I.V."/>
            <person name="Spatafora J.W."/>
            <person name="Aime M.C."/>
        </authorList>
    </citation>
    <scope>NUCLEOTIDE SEQUENCE [LARGE SCALE GENOMIC DNA]</scope>
    <source>
        <strain evidence="6 7">MCA 3882</strain>
    </source>
</reference>
<feature type="transmembrane region" description="Helical" evidence="5">
    <location>
        <begin position="133"/>
        <end position="153"/>
    </location>
</feature>
<dbReference type="GO" id="GO:0016020">
    <property type="term" value="C:membrane"/>
    <property type="evidence" value="ECO:0007669"/>
    <property type="project" value="UniProtKB-SubCell"/>
</dbReference>
<dbReference type="PANTHER" id="PTHR16201:SF37">
    <property type="entry name" value="PQ-LOOP REPEAT-CONTAINING PROTEIN"/>
    <property type="match status" value="1"/>
</dbReference>
<dbReference type="EMBL" id="KZ819602">
    <property type="protein sequence ID" value="PWN37091.1"/>
    <property type="molecule type" value="Genomic_DNA"/>
</dbReference>
<proteinExistence type="predicted"/>